<keyword evidence="3" id="KW-1185">Reference proteome</keyword>
<reference evidence="2 3" key="1">
    <citation type="submission" date="2014-03" db="EMBL/GenBank/DDBJ databases">
        <title>Genome Sequence of Streptomyces wadayamensis A23 strain, an endophytic actinobacteria from Citrus reticulata.</title>
        <authorList>
            <person name="de Oliveira L.G."/>
            <person name="Tormet G.D."/>
            <person name="Marcon J."/>
            <person name="Samborsky M."/>
            <person name="Araujo W.L."/>
            <person name="de Azevedo J.L."/>
        </authorList>
    </citation>
    <scope>NUCLEOTIDE SEQUENCE [LARGE SCALE GENOMIC DNA]</scope>
    <source>
        <strain evidence="2 3">A23</strain>
    </source>
</reference>
<feature type="region of interest" description="Disordered" evidence="1">
    <location>
        <begin position="77"/>
        <end position="105"/>
    </location>
</feature>
<accession>A0ABR4S3L1</accession>
<sequence length="144" mass="14804">MFSPASRSTDAWKCRNACILFARDSAYWLSVLRNRDHPGPGEFLAAVEVGGSHGVDIELAAEGEGVRAVVDDRADYAGGGRGGADGVSQQLGGRPGGRWVSPPSGPLSTRLRSAPPGGFTAPLGAPFLPPAHFAQTAPTPAHCG</sequence>
<dbReference type="Proteomes" id="UP000027443">
    <property type="component" value="Unassembled WGS sequence"/>
</dbReference>
<evidence type="ECO:0000313" key="3">
    <source>
        <dbReference type="Proteomes" id="UP000027443"/>
    </source>
</evidence>
<protein>
    <submittedName>
        <fullName evidence="2">Uncharacterized protein</fullName>
    </submittedName>
</protein>
<gene>
    <name evidence="2" type="ORF">DC60_01400</name>
</gene>
<name>A0ABR4S3L1_9ACTN</name>
<comment type="caution">
    <text evidence="2">The sequence shown here is derived from an EMBL/GenBank/DDBJ whole genome shotgun (WGS) entry which is preliminary data.</text>
</comment>
<dbReference type="EMBL" id="JHDU01000053">
    <property type="protein sequence ID" value="KDR60222.1"/>
    <property type="molecule type" value="Genomic_DNA"/>
</dbReference>
<evidence type="ECO:0000313" key="2">
    <source>
        <dbReference type="EMBL" id="KDR60222.1"/>
    </source>
</evidence>
<evidence type="ECO:0000256" key="1">
    <source>
        <dbReference type="SAM" id="MobiDB-lite"/>
    </source>
</evidence>
<organism evidence="2 3">
    <name type="scientific">Streptomyces wadayamensis</name>
    <dbReference type="NCBI Taxonomy" id="141454"/>
    <lineage>
        <taxon>Bacteria</taxon>
        <taxon>Bacillati</taxon>
        <taxon>Actinomycetota</taxon>
        <taxon>Actinomycetes</taxon>
        <taxon>Kitasatosporales</taxon>
        <taxon>Streptomycetaceae</taxon>
        <taxon>Streptomyces</taxon>
    </lineage>
</organism>
<proteinExistence type="predicted"/>